<feature type="non-terminal residue" evidence="1">
    <location>
        <position position="1"/>
    </location>
</feature>
<dbReference type="Proteomes" id="UP001055439">
    <property type="component" value="Chromosome 3"/>
</dbReference>
<proteinExistence type="predicted"/>
<accession>A0A9E7JSL2</accession>
<sequence>VTIINFEQSRGSISFLCVVSKIQNINHSKLISLRETIQAWFHRKT</sequence>
<gene>
    <name evidence="1" type="ORF">MUK42_37230</name>
</gene>
<keyword evidence="2" id="KW-1185">Reference proteome</keyword>
<evidence type="ECO:0000313" key="2">
    <source>
        <dbReference type="Proteomes" id="UP001055439"/>
    </source>
</evidence>
<name>A0A9E7JSL2_9LILI</name>
<dbReference type="AlphaFoldDB" id="A0A9E7JSL2"/>
<protein>
    <submittedName>
        <fullName evidence="1">Uncharacterized protein</fullName>
    </submittedName>
</protein>
<evidence type="ECO:0000313" key="1">
    <source>
        <dbReference type="EMBL" id="URD91903.1"/>
    </source>
</evidence>
<organism evidence="1 2">
    <name type="scientific">Musa troglodytarum</name>
    <name type="common">fe'i banana</name>
    <dbReference type="NCBI Taxonomy" id="320322"/>
    <lineage>
        <taxon>Eukaryota</taxon>
        <taxon>Viridiplantae</taxon>
        <taxon>Streptophyta</taxon>
        <taxon>Embryophyta</taxon>
        <taxon>Tracheophyta</taxon>
        <taxon>Spermatophyta</taxon>
        <taxon>Magnoliopsida</taxon>
        <taxon>Liliopsida</taxon>
        <taxon>Zingiberales</taxon>
        <taxon>Musaceae</taxon>
        <taxon>Musa</taxon>
    </lineage>
</organism>
<dbReference type="EMBL" id="CP097505">
    <property type="protein sequence ID" value="URD91903.1"/>
    <property type="molecule type" value="Genomic_DNA"/>
</dbReference>
<reference evidence="1" key="1">
    <citation type="submission" date="2022-05" db="EMBL/GenBank/DDBJ databases">
        <title>The Musa troglodytarum L. genome provides insights into the mechanism of non-climacteric behaviour and enrichment of carotenoids.</title>
        <authorList>
            <person name="Wang J."/>
        </authorList>
    </citation>
    <scope>NUCLEOTIDE SEQUENCE</scope>
    <source>
        <tissue evidence="1">Leaf</tissue>
    </source>
</reference>